<dbReference type="SMART" id="SM00404">
    <property type="entry name" value="PTPc_motif"/>
    <property type="match status" value="1"/>
</dbReference>
<evidence type="ECO:0000313" key="5">
    <source>
        <dbReference type="WBParaSite" id="HCON_00098580-00001"/>
    </source>
</evidence>
<dbReference type="InterPro" id="IPR052782">
    <property type="entry name" value="Oocyte-zygote_transition_reg"/>
</dbReference>
<organism evidence="4 5">
    <name type="scientific">Haemonchus contortus</name>
    <name type="common">Barber pole worm</name>
    <dbReference type="NCBI Taxonomy" id="6289"/>
    <lineage>
        <taxon>Eukaryota</taxon>
        <taxon>Metazoa</taxon>
        <taxon>Ecdysozoa</taxon>
        <taxon>Nematoda</taxon>
        <taxon>Chromadorea</taxon>
        <taxon>Rhabditida</taxon>
        <taxon>Rhabditina</taxon>
        <taxon>Rhabditomorpha</taxon>
        <taxon>Strongyloidea</taxon>
        <taxon>Trichostrongylidae</taxon>
        <taxon>Haemonchus</taxon>
    </lineage>
</organism>
<dbReference type="InterPro" id="IPR016130">
    <property type="entry name" value="Tyr_Pase_AS"/>
</dbReference>
<dbReference type="GO" id="GO:0004725">
    <property type="term" value="F:protein tyrosine phosphatase activity"/>
    <property type="evidence" value="ECO:0007669"/>
    <property type="project" value="InterPro"/>
</dbReference>
<dbReference type="Gene3D" id="3.90.190.10">
    <property type="entry name" value="Protein tyrosine phosphatase superfamily"/>
    <property type="match status" value="1"/>
</dbReference>
<dbReference type="SUPFAM" id="SSF52799">
    <property type="entry name" value="(Phosphotyrosine protein) phosphatases II"/>
    <property type="match status" value="1"/>
</dbReference>
<dbReference type="PRINTS" id="PR00700">
    <property type="entry name" value="PRTYPHPHTASE"/>
</dbReference>
<dbReference type="AlphaFoldDB" id="A0A7I4YIP1"/>
<sequence length="393" mass="45573">MSRTSSQALPKTSSSQVLPQRKETSKVWISKQKHEVEDIMKELPLHVREGPSKTGSKMIPLKSAVSEASLKTSVDFVVEDNRYIWSNRLMTRSNTTALRKEFMKHKKYKPPDYTYDACKKHEEKNRYDDVICIDATRVILKDRPPDDDYIHANWMIMPDNQKYICTQGPIQETLEDFWHMTFTEKATVIVMLCAFKEGKNEKCALYHPKTKNECGKFGPYRVYLKETRPNISVSVKHLVLSVKKDRKYSLDVHHLSCTEWPDHTAPFDASPIVHMMKMARLLAKGNPIIVHCSAGIGRSATFIGIDYAMQKIKEDSNTSMVEVMKDLRNQRFQSIQGIIQYIFLHICVLEAFADEGIIERKGKYKKYMADYNRMLTLFNKKVAAKMKQQEEKK</sequence>
<feature type="compositionally biased region" description="Polar residues" evidence="1">
    <location>
        <begin position="1"/>
        <end position="18"/>
    </location>
</feature>
<keyword evidence="4" id="KW-1185">Reference proteome</keyword>
<dbReference type="InterPro" id="IPR003595">
    <property type="entry name" value="Tyr_Pase_cat"/>
</dbReference>
<protein>
    <submittedName>
        <fullName evidence="5">Protein-tyrosine phosphatase</fullName>
    </submittedName>
</protein>
<dbReference type="PROSITE" id="PS50056">
    <property type="entry name" value="TYR_PHOSPHATASE_2"/>
    <property type="match status" value="1"/>
</dbReference>
<name>A0A7I4YIP1_HAECO</name>
<dbReference type="PROSITE" id="PS50055">
    <property type="entry name" value="TYR_PHOSPHATASE_PTP"/>
    <property type="match status" value="1"/>
</dbReference>
<evidence type="ECO:0000313" key="4">
    <source>
        <dbReference type="Proteomes" id="UP000025227"/>
    </source>
</evidence>
<dbReference type="PANTHER" id="PTHR46163">
    <property type="entry name" value="TYROSINE-PROTEIN PHOSPHATASE-RELATED"/>
    <property type="match status" value="1"/>
</dbReference>
<feature type="region of interest" description="Disordered" evidence="1">
    <location>
        <begin position="1"/>
        <end position="26"/>
    </location>
</feature>
<evidence type="ECO:0000259" key="3">
    <source>
        <dbReference type="PROSITE" id="PS50056"/>
    </source>
</evidence>
<dbReference type="CDD" id="cd00047">
    <property type="entry name" value="PTPc"/>
    <property type="match status" value="1"/>
</dbReference>
<accession>A0A7I4YIP1</accession>
<dbReference type="OMA" id="VYHYRWS"/>
<reference evidence="5" key="1">
    <citation type="submission" date="2020-12" db="UniProtKB">
        <authorList>
            <consortium name="WormBaseParasite"/>
        </authorList>
    </citation>
    <scope>IDENTIFICATION</scope>
    <source>
        <strain evidence="5">MHco3</strain>
    </source>
</reference>
<dbReference type="PROSITE" id="PS00383">
    <property type="entry name" value="TYR_PHOSPHATASE_1"/>
    <property type="match status" value="1"/>
</dbReference>
<dbReference type="OrthoDB" id="6058203at2759"/>
<dbReference type="SMART" id="SM00194">
    <property type="entry name" value="PTPc"/>
    <property type="match status" value="1"/>
</dbReference>
<dbReference type="WBParaSite" id="HCON_00098580-00001">
    <property type="protein sequence ID" value="HCON_00098580-00001"/>
    <property type="gene ID" value="HCON_00098580"/>
</dbReference>
<proteinExistence type="predicted"/>
<dbReference type="InterPro" id="IPR000242">
    <property type="entry name" value="PTP_cat"/>
</dbReference>
<feature type="domain" description="Tyrosine-protein phosphatase" evidence="2">
    <location>
        <begin position="98"/>
        <end position="351"/>
    </location>
</feature>
<dbReference type="PANTHER" id="PTHR46163:SF10">
    <property type="entry name" value="PROTEIN-TYROSINE PHOSPHATASE-RELATED"/>
    <property type="match status" value="1"/>
</dbReference>
<dbReference type="Pfam" id="PF00102">
    <property type="entry name" value="Y_phosphatase"/>
    <property type="match status" value="1"/>
</dbReference>
<evidence type="ECO:0000259" key="2">
    <source>
        <dbReference type="PROSITE" id="PS50055"/>
    </source>
</evidence>
<dbReference type="InterPro" id="IPR000387">
    <property type="entry name" value="Tyr_Pase_dom"/>
</dbReference>
<evidence type="ECO:0000256" key="1">
    <source>
        <dbReference type="SAM" id="MobiDB-lite"/>
    </source>
</evidence>
<dbReference type="Proteomes" id="UP000025227">
    <property type="component" value="Unplaced"/>
</dbReference>
<feature type="domain" description="Tyrosine specific protein phosphatases" evidence="3">
    <location>
        <begin position="273"/>
        <end position="342"/>
    </location>
</feature>
<dbReference type="InterPro" id="IPR029021">
    <property type="entry name" value="Prot-tyrosine_phosphatase-like"/>
</dbReference>